<evidence type="ECO:0000256" key="1">
    <source>
        <dbReference type="ARBA" id="ARBA00022690"/>
    </source>
</evidence>
<evidence type="ECO:0000313" key="5">
    <source>
        <dbReference type="EMBL" id="KAJ4834798.1"/>
    </source>
</evidence>
<evidence type="ECO:0000256" key="2">
    <source>
        <dbReference type="ARBA" id="ARBA00022704"/>
    </source>
</evidence>
<dbReference type="Proteomes" id="UP001141552">
    <property type="component" value="Unassembled WGS sequence"/>
</dbReference>
<name>A0A9Q0FNH9_9ROSI</name>
<evidence type="ECO:0000313" key="6">
    <source>
        <dbReference type="Proteomes" id="UP001141552"/>
    </source>
</evidence>
<sequence>MATTTVPQLQMEKPPFESLQEHPTESENLELVEEDNLGNRRIKKRHFKADSDIDEDDSDNERSEKRHFEDDPDILEAVPLMKTYYKQVEETEGYGVTVTPNILMFGQIVHVDEDNIDSDMHLKRVDECIKYAINRFNNQERVAPLEYVEFVHATYYFTGGTTYYITFKAREPSRESKVYQTKVFSQKTT</sequence>
<protein>
    <recommendedName>
        <fullName evidence="4">Cystatin domain-containing protein</fullName>
    </recommendedName>
</protein>
<reference evidence="5" key="1">
    <citation type="submission" date="2022-02" db="EMBL/GenBank/DDBJ databases">
        <authorList>
            <person name="Henning P.M."/>
            <person name="McCubbin A.G."/>
            <person name="Shore J.S."/>
        </authorList>
    </citation>
    <scope>NUCLEOTIDE SEQUENCE</scope>
    <source>
        <strain evidence="5">F60SS</strain>
        <tissue evidence="5">Leaves</tissue>
    </source>
</reference>
<keyword evidence="2" id="KW-0789">Thiol protease inhibitor</keyword>
<dbReference type="InterPro" id="IPR046350">
    <property type="entry name" value="Cystatin_sf"/>
</dbReference>
<feature type="region of interest" description="Disordered" evidence="3">
    <location>
        <begin position="1"/>
        <end position="72"/>
    </location>
</feature>
<dbReference type="Gene3D" id="3.10.450.10">
    <property type="match status" value="1"/>
</dbReference>
<keyword evidence="6" id="KW-1185">Reference proteome</keyword>
<dbReference type="GO" id="GO:0004869">
    <property type="term" value="F:cysteine-type endopeptidase inhibitor activity"/>
    <property type="evidence" value="ECO:0007669"/>
    <property type="project" value="UniProtKB-KW"/>
</dbReference>
<dbReference type="SUPFAM" id="SSF54403">
    <property type="entry name" value="Cystatin/monellin"/>
    <property type="match status" value="1"/>
</dbReference>
<dbReference type="PANTHER" id="PTHR31228:SF22">
    <property type="entry name" value="CYSTATIN_MONELLIN SUPERFAMILY PROTEIN"/>
    <property type="match status" value="1"/>
</dbReference>
<evidence type="ECO:0000259" key="4">
    <source>
        <dbReference type="Pfam" id="PF00031"/>
    </source>
</evidence>
<dbReference type="AlphaFoldDB" id="A0A9Q0FNH9"/>
<keyword evidence="1" id="KW-0646">Protease inhibitor</keyword>
<dbReference type="EMBL" id="JAKUCV010004620">
    <property type="protein sequence ID" value="KAJ4834798.1"/>
    <property type="molecule type" value="Genomic_DNA"/>
</dbReference>
<comment type="caution">
    <text evidence="5">The sequence shown here is derived from an EMBL/GenBank/DDBJ whole genome shotgun (WGS) entry which is preliminary data.</text>
</comment>
<dbReference type="InterPro" id="IPR000010">
    <property type="entry name" value="Cystatin_dom"/>
</dbReference>
<proteinExistence type="predicted"/>
<feature type="compositionally biased region" description="Basic and acidic residues" evidence="3">
    <location>
        <begin position="60"/>
        <end position="69"/>
    </location>
</feature>
<reference evidence="5" key="2">
    <citation type="journal article" date="2023" name="Plants (Basel)">
        <title>Annotation of the Turnera subulata (Passifloraceae) Draft Genome Reveals the S-Locus Evolved after the Divergence of Turneroideae from Passifloroideae in a Stepwise Manner.</title>
        <authorList>
            <person name="Henning P.M."/>
            <person name="Roalson E.H."/>
            <person name="Mir W."/>
            <person name="McCubbin A.G."/>
            <person name="Shore J.S."/>
        </authorList>
    </citation>
    <scope>NUCLEOTIDE SEQUENCE</scope>
    <source>
        <strain evidence="5">F60SS</strain>
    </source>
</reference>
<evidence type="ECO:0000256" key="3">
    <source>
        <dbReference type="SAM" id="MobiDB-lite"/>
    </source>
</evidence>
<gene>
    <name evidence="5" type="ORF">Tsubulata_030075</name>
</gene>
<feature type="domain" description="Cystatin" evidence="4">
    <location>
        <begin position="121"/>
        <end position="185"/>
    </location>
</feature>
<dbReference type="PANTHER" id="PTHR31228">
    <property type="entry name" value="CYSTATIN/MONELLIN SUPERFAMILY PROTEIN"/>
    <property type="match status" value="1"/>
</dbReference>
<dbReference type="Pfam" id="PF00031">
    <property type="entry name" value="Cystatin"/>
    <property type="match status" value="1"/>
</dbReference>
<accession>A0A9Q0FNH9</accession>
<organism evidence="5 6">
    <name type="scientific">Turnera subulata</name>
    <dbReference type="NCBI Taxonomy" id="218843"/>
    <lineage>
        <taxon>Eukaryota</taxon>
        <taxon>Viridiplantae</taxon>
        <taxon>Streptophyta</taxon>
        <taxon>Embryophyta</taxon>
        <taxon>Tracheophyta</taxon>
        <taxon>Spermatophyta</taxon>
        <taxon>Magnoliopsida</taxon>
        <taxon>eudicotyledons</taxon>
        <taxon>Gunneridae</taxon>
        <taxon>Pentapetalae</taxon>
        <taxon>rosids</taxon>
        <taxon>fabids</taxon>
        <taxon>Malpighiales</taxon>
        <taxon>Passifloraceae</taxon>
        <taxon>Turnera</taxon>
    </lineage>
</organism>
<feature type="compositionally biased region" description="Acidic residues" evidence="3">
    <location>
        <begin position="27"/>
        <end position="36"/>
    </location>
</feature>